<feature type="repeat" description="ANK" evidence="3">
    <location>
        <begin position="49"/>
        <end position="81"/>
    </location>
</feature>
<dbReference type="PANTHER" id="PTHR24126">
    <property type="entry name" value="ANKYRIN REPEAT, PH AND SEC7 DOMAIN CONTAINING PROTEIN SECG-RELATED"/>
    <property type="match status" value="1"/>
</dbReference>
<comment type="caution">
    <text evidence="4">The sequence shown here is derived from an EMBL/GenBank/DDBJ whole genome shotgun (WGS) entry which is preliminary data.</text>
</comment>
<dbReference type="InterPro" id="IPR002110">
    <property type="entry name" value="Ankyrin_rpt"/>
</dbReference>
<dbReference type="PANTHER" id="PTHR24126:SF14">
    <property type="entry name" value="ANK_REP_REGION DOMAIN-CONTAINING PROTEIN"/>
    <property type="match status" value="1"/>
</dbReference>
<dbReference type="PROSITE" id="PS50088">
    <property type="entry name" value="ANK_REPEAT"/>
    <property type="match status" value="3"/>
</dbReference>
<dbReference type="AlphaFoldDB" id="A0ABD3UF21"/>
<keyword evidence="2 3" id="KW-0040">ANK repeat</keyword>
<evidence type="ECO:0000313" key="5">
    <source>
        <dbReference type="Proteomes" id="UP001634394"/>
    </source>
</evidence>
<dbReference type="SMART" id="SM00248">
    <property type="entry name" value="ANK"/>
    <property type="match status" value="6"/>
</dbReference>
<dbReference type="SUPFAM" id="SSF48403">
    <property type="entry name" value="Ankyrin repeat"/>
    <property type="match status" value="1"/>
</dbReference>
<dbReference type="PROSITE" id="PS50297">
    <property type="entry name" value="ANK_REP_REGION"/>
    <property type="match status" value="1"/>
</dbReference>
<feature type="repeat" description="ANK" evidence="3">
    <location>
        <begin position="152"/>
        <end position="184"/>
    </location>
</feature>
<dbReference type="InterPro" id="IPR036770">
    <property type="entry name" value="Ankyrin_rpt-contain_sf"/>
</dbReference>
<accession>A0ABD3UF21</accession>
<evidence type="ECO:0000313" key="4">
    <source>
        <dbReference type="EMBL" id="KAL3846985.1"/>
    </source>
</evidence>
<evidence type="ECO:0000256" key="3">
    <source>
        <dbReference type="PROSITE-ProRule" id="PRU00023"/>
    </source>
</evidence>
<keyword evidence="5" id="KW-1185">Reference proteome</keyword>
<evidence type="ECO:0000256" key="2">
    <source>
        <dbReference type="ARBA" id="ARBA00023043"/>
    </source>
</evidence>
<keyword evidence="1" id="KW-0677">Repeat</keyword>
<evidence type="ECO:0000256" key="1">
    <source>
        <dbReference type="ARBA" id="ARBA00022737"/>
    </source>
</evidence>
<gene>
    <name evidence="4" type="ORF">ACJMK2_017925</name>
</gene>
<protein>
    <recommendedName>
        <fullName evidence="6">Ankyrin repeat protein</fullName>
    </recommendedName>
</protein>
<dbReference type="Pfam" id="PF12796">
    <property type="entry name" value="Ank_2"/>
    <property type="match status" value="2"/>
</dbReference>
<dbReference type="EMBL" id="JBJQND010000016">
    <property type="protein sequence ID" value="KAL3846985.1"/>
    <property type="molecule type" value="Genomic_DNA"/>
</dbReference>
<sequence length="421" mass="47285">MGNPSSKPQKNKRPNIIQQELFQAVKNGNLNLLKEYSAEYDITKYARKHGQFILNEAVIAGQLDCLKFLLSLGISVDDIDSVFNTPLLCAASTKSSKSKIELIEYLLEMKADINARNIWKRTPLLESIISFQDNVMQMLIKEGADTDIGDNDGLLPIHVCVSYRKPELLKILLEAGASVDGQDTKGRTALYFSALYGYTEMLPLLFQYCCDVNLPSYFGTPLQTGIVKCNADIVKLLLENGANIVDKIKDKRSAYYKASNYLELATLIFHQTVIDGRPLNSVGNFQQSFRVLYLVLKAHGKEFQVRPNILQPFLQSLHQFFISEPKSFSIGKDIPHIKRLLQHLINKLCLHGSVETRGLVRDFIKTLPEGSTFTVGRISTLQELCCLKIRSILMLNGKNVICNVGRLDVVPFLKGVLLLNE</sequence>
<proteinExistence type="predicted"/>
<dbReference type="PRINTS" id="PR01415">
    <property type="entry name" value="ANKYRIN"/>
</dbReference>
<feature type="repeat" description="ANK" evidence="3">
    <location>
        <begin position="185"/>
        <end position="217"/>
    </location>
</feature>
<organism evidence="4 5">
    <name type="scientific">Sinanodonta woodiana</name>
    <name type="common">Chinese pond mussel</name>
    <name type="synonym">Anodonta woodiana</name>
    <dbReference type="NCBI Taxonomy" id="1069815"/>
    <lineage>
        <taxon>Eukaryota</taxon>
        <taxon>Metazoa</taxon>
        <taxon>Spiralia</taxon>
        <taxon>Lophotrochozoa</taxon>
        <taxon>Mollusca</taxon>
        <taxon>Bivalvia</taxon>
        <taxon>Autobranchia</taxon>
        <taxon>Heteroconchia</taxon>
        <taxon>Palaeoheterodonta</taxon>
        <taxon>Unionida</taxon>
        <taxon>Unionoidea</taxon>
        <taxon>Unionidae</taxon>
        <taxon>Unioninae</taxon>
        <taxon>Sinanodonta</taxon>
    </lineage>
</organism>
<reference evidence="4 5" key="1">
    <citation type="submission" date="2024-11" db="EMBL/GenBank/DDBJ databases">
        <title>Chromosome-level genome assembly of the freshwater bivalve Anodonta woodiana.</title>
        <authorList>
            <person name="Chen X."/>
        </authorList>
    </citation>
    <scope>NUCLEOTIDE SEQUENCE [LARGE SCALE GENOMIC DNA]</scope>
    <source>
        <strain evidence="4">MN2024</strain>
        <tissue evidence="4">Gills</tissue>
    </source>
</reference>
<dbReference type="Gene3D" id="1.25.40.20">
    <property type="entry name" value="Ankyrin repeat-containing domain"/>
    <property type="match status" value="2"/>
</dbReference>
<evidence type="ECO:0008006" key="6">
    <source>
        <dbReference type="Google" id="ProtNLM"/>
    </source>
</evidence>
<dbReference type="Proteomes" id="UP001634394">
    <property type="component" value="Unassembled WGS sequence"/>
</dbReference>
<name>A0ABD3UF21_SINWO</name>